<dbReference type="Pfam" id="PF00171">
    <property type="entry name" value="Aldedh"/>
    <property type="match status" value="1"/>
</dbReference>
<dbReference type="AlphaFoldDB" id="A0A845GER3"/>
<dbReference type="Gene3D" id="3.40.605.10">
    <property type="entry name" value="Aldehyde Dehydrogenase, Chain A, domain 1"/>
    <property type="match status" value="1"/>
</dbReference>
<evidence type="ECO:0000256" key="6">
    <source>
        <dbReference type="PROSITE-ProRule" id="PRU10007"/>
    </source>
</evidence>
<protein>
    <recommendedName>
        <fullName evidence="4">Aldehyde dehydrogenase</fullName>
    </recommendedName>
</protein>
<evidence type="ECO:0000256" key="5">
    <source>
        <dbReference type="PIRSR" id="PIRSR036492-1"/>
    </source>
</evidence>
<dbReference type="RefSeq" id="WP_161100103.1">
    <property type="nucleotide sequence ID" value="NZ_WWCW01000209.1"/>
</dbReference>
<feature type="active site" evidence="5 6">
    <location>
        <position position="221"/>
    </location>
</feature>
<dbReference type="SUPFAM" id="SSF53720">
    <property type="entry name" value="ALDH-like"/>
    <property type="match status" value="1"/>
</dbReference>
<dbReference type="PIRSF" id="PIRSF036492">
    <property type="entry name" value="ALDH"/>
    <property type="match status" value="1"/>
</dbReference>
<keyword evidence="3" id="KW-0520">NAD</keyword>
<dbReference type="GO" id="GO:0004029">
    <property type="term" value="F:aldehyde dehydrogenase (NAD+) activity"/>
    <property type="evidence" value="ECO:0007669"/>
    <property type="project" value="TreeGrafter"/>
</dbReference>
<dbReference type="CDD" id="cd07133">
    <property type="entry name" value="ALDH_CALDH_CalB"/>
    <property type="match status" value="1"/>
</dbReference>
<feature type="domain" description="Aldehyde dehydrogenase" evidence="8">
    <location>
        <begin position="33"/>
        <end position="444"/>
    </location>
</feature>
<evidence type="ECO:0000313" key="10">
    <source>
        <dbReference type="Proteomes" id="UP000470302"/>
    </source>
</evidence>
<dbReference type="GO" id="GO:0005737">
    <property type="term" value="C:cytoplasm"/>
    <property type="evidence" value="ECO:0007669"/>
    <property type="project" value="TreeGrafter"/>
</dbReference>
<dbReference type="Proteomes" id="UP000470302">
    <property type="component" value="Unassembled WGS sequence"/>
</dbReference>
<dbReference type="InterPro" id="IPR016163">
    <property type="entry name" value="Ald_DH_C"/>
</dbReference>
<dbReference type="InterPro" id="IPR029510">
    <property type="entry name" value="Ald_DH_CS_GLU"/>
</dbReference>
<dbReference type="InterPro" id="IPR015590">
    <property type="entry name" value="Aldehyde_DH_dom"/>
</dbReference>
<dbReference type="InterPro" id="IPR016161">
    <property type="entry name" value="Ald_DH/histidinol_DH"/>
</dbReference>
<dbReference type="InterPro" id="IPR016162">
    <property type="entry name" value="Ald_DH_N"/>
</dbReference>
<evidence type="ECO:0000256" key="2">
    <source>
        <dbReference type="ARBA" id="ARBA00023002"/>
    </source>
</evidence>
<name>A0A845GER3_9BURK</name>
<comment type="similarity">
    <text evidence="1 4 7">Belongs to the aldehyde dehydrogenase family.</text>
</comment>
<evidence type="ECO:0000256" key="3">
    <source>
        <dbReference type="ARBA" id="ARBA00023027"/>
    </source>
</evidence>
<dbReference type="EMBL" id="WWCW01000209">
    <property type="protein sequence ID" value="MYM91468.1"/>
    <property type="molecule type" value="Genomic_DNA"/>
</dbReference>
<accession>A0A845GER3</accession>
<dbReference type="PANTHER" id="PTHR43570">
    <property type="entry name" value="ALDEHYDE DEHYDROGENASE"/>
    <property type="match status" value="1"/>
</dbReference>
<evidence type="ECO:0000256" key="7">
    <source>
        <dbReference type="RuleBase" id="RU003345"/>
    </source>
</evidence>
<dbReference type="PANTHER" id="PTHR43570:SF20">
    <property type="entry name" value="ALDEHYDE DEHYDROGENASE ALDX-RELATED"/>
    <property type="match status" value="1"/>
</dbReference>
<evidence type="ECO:0000313" key="9">
    <source>
        <dbReference type="EMBL" id="MYM91468.1"/>
    </source>
</evidence>
<dbReference type="PROSITE" id="PS00687">
    <property type="entry name" value="ALDEHYDE_DEHYDR_GLU"/>
    <property type="match status" value="1"/>
</dbReference>
<gene>
    <name evidence="9" type="ORF">GTP91_30365</name>
</gene>
<evidence type="ECO:0000256" key="4">
    <source>
        <dbReference type="PIRNR" id="PIRNR036492"/>
    </source>
</evidence>
<comment type="caution">
    <text evidence="9">The sequence shown here is derived from an EMBL/GenBank/DDBJ whole genome shotgun (WGS) entry which is preliminary data.</text>
</comment>
<proteinExistence type="inferred from homology"/>
<dbReference type="InterPro" id="IPR012394">
    <property type="entry name" value="Aldehyde_DH_NAD(P)"/>
</dbReference>
<evidence type="ECO:0000256" key="1">
    <source>
        <dbReference type="ARBA" id="ARBA00009986"/>
    </source>
</evidence>
<sequence>MDKFIESNTSVEALDLALMSQKEDHLRDPYPEPSVRRDRMTRLLALVKENSEEIENAICEDFGYRSKDETYAFEVLSSVEEIRHAIKNFKKWMRREKRPAALMTWPARAEIIRQPLGVVGIMVPWNYPLYLAVSPLVGALSAGNRVMIKMSEYTPRFSALFAQLIAIYFAPQEVFVALGGSDVAQAFASKGFDHLLFTGSTAVGRQVMRAAAENLTPVTLELGGKSPTIICDDVDIEKVARSILFGKLANVGQTCVAPDYVLLPAQMEQAFLVAARKVVHEFYPTLECNPDYSCVINERQMRRLARYVQDATDKGAAIHPLHDEKQHAGSRKMVPLAVTRVTDGMLVMCEEIFGPLLPLLTYSSFEEALAYVNRHAKPLALYLFTHDKLRIERVLNHTASGGVVVNGVMLHVIQHDLPFGGVGPSGVGQYHGKEGFDTFSKLKGVMHQRALNGAFLMYPPRSNGRLRRLAKFIIG</sequence>
<evidence type="ECO:0000259" key="8">
    <source>
        <dbReference type="Pfam" id="PF00171"/>
    </source>
</evidence>
<dbReference type="Gene3D" id="3.40.309.10">
    <property type="entry name" value="Aldehyde Dehydrogenase, Chain A, domain 2"/>
    <property type="match status" value="1"/>
</dbReference>
<keyword evidence="2 4" id="KW-0560">Oxidoreductase</keyword>
<dbReference type="GO" id="GO:0006081">
    <property type="term" value="P:aldehyde metabolic process"/>
    <property type="evidence" value="ECO:0007669"/>
    <property type="project" value="InterPro"/>
</dbReference>
<organism evidence="9 10">
    <name type="scientific">Duganella vulcania</name>
    <dbReference type="NCBI Taxonomy" id="2692166"/>
    <lineage>
        <taxon>Bacteria</taxon>
        <taxon>Pseudomonadati</taxon>
        <taxon>Pseudomonadota</taxon>
        <taxon>Betaproteobacteria</taxon>
        <taxon>Burkholderiales</taxon>
        <taxon>Oxalobacteraceae</taxon>
        <taxon>Telluria group</taxon>
        <taxon>Duganella</taxon>
    </lineage>
</organism>
<dbReference type="FunFam" id="3.40.605.10:FF:000004">
    <property type="entry name" value="Aldehyde dehydrogenase"/>
    <property type="match status" value="1"/>
</dbReference>
<feature type="active site" evidence="5">
    <location>
        <position position="255"/>
    </location>
</feature>
<reference evidence="9 10" key="1">
    <citation type="submission" date="2020-01" db="EMBL/GenBank/DDBJ databases">
        <title>Novel species isolated from a subtropical stream in China.</title>
        <authorList>
            <person name="Lu H."/>
        </authorList>
    </citation>
    <scope>NUCLEOTIDE SEQUENCE [LARGE SCALE GENOMIC DNA]</scope>
    <source>
        <strain evidence="9 10">FT82W</strain>
    </source>
</reference>